<keyword evidence="7" id="KW-0131">Cell cycle</keyword>
<feature type="domain" description="POTRA" evidence="10">
    <location>
        <begin position="48"/>
        <end position="116"/>
    </location>
</feature>
<dbReference type="GO" id="GO:0051301">
    <property type="term" value="P:cell division"/>
    <property type="evidence" value="ECO:0007669"/>
    <property type="project" value="UniProtKB-KW"/>
</dbReference>
<dbReference type="Pfam" id="PF08478">
    <property type="entry name" value="POTRA_1"/>
    <property type="match status" value="1"/>
</dbReference>
<keyword evidence="2" id="KW-1003">Cell membrane</keyword>
<evidence type="ECO:0000313" key="12">
    <source>
        <dbReference type="Proteomes" id="UP000235589"/>
    </source>
</evidence>
<dbReference type="InterPro" id="IPR013685">
    <property type="entry name" value="POTRA_FtsQ_type"/>
</dbReference>
<evidence type="ECO:0000256" key="2">
    <source>
        <dbReference type="ARBA" id="ARBA00022475"/>
    </source>
</evidence>
<keyword evidence="4 9" id="KW-0812">Transmembrane</keyword>
<dbReference type="InterPro" id="IPR034746">
    <property type="entry name" value="POTRA"/>
</dbReference>
<evidence type="ECO:0000313" key="11">
    <source>
        <dbReference type="EMBL" id="AUO19522.1"/>
    </source>
</evidence>
<dbReference type="PANTHER" id="PTHR37820">
    <property type="entry name" value="CELL DIVISION PROTEIN DIVIB"/>
    <property type="match status" value="1"/>
</dbReference>
<feature type="transmembrane region" description="Helical" evidence="9">
    <location>
        <begin position="21"/>
        <end position="45"/>
    </location>
</feature>
<feature type="region of interest" description="Disordered" evidence="8">
    <location>
        <begin position="156"/>
        <end position="184"/>
    </location>
</feature>
<feature type="region of interest" description="Disordered" evidence="8">
    <location>
        <begin position="363"/>
        <end position="434"/>
    </location>
</feature>
<organism evidence="11 12">
    <name type="scientific">Monoglobus pectinilyticus</name>
    <dbReference type="NCBI Taxonomy" id="1981510"/>
    <lineage>
        <taxon>Bacteria</taxon>
        <taxon>Bacillati</taxon>
        <taxon>Bacillota</taxon>
        <taxon>Clostridia</taxon>
        <taxon>Monoglobales</taxon>
        <taxon>Monoglobaceae</taxon>
        <taxon>Monoglobus</taxon>
    </lineage>
</organism>
<evidence type="ECO:0000256" key="3">
    <source>
        <dbReference type="ARBA" id="ARBA00022618"/>
    </source>
</evidence>
<dbReference type="InterPro" id="IPR050487">
    <property type="entry name" value="FtsQ_DivIB"/>
</dbReference>
<sequence>MQKKRNIKKSRIDIEKARARRKLTAISVLSVVVLAVLALCFLLMAPMFNIKNIVCEGNDKISYDTIVDASQIKTGGNIFLTNLSSPKKNVESLEYVEDCQVSRVFPDTVKFTITERQPAAYFSVGDFLTVTDTNGRVVDTVTNNDDVYQITSSKIKEEIVEPTGSPEPEEDNTKTEDDSIWGYDDDGDPIYKVNGGHYEFDNDGNRYFVDDSPTSSPAAENSEEPTELESGNNFDELNRTSNGEIIYNAPIIYGVGITKYQVGHRIQSNDEDKLDNVIEAVKSLSKAGLLERTTKIDVNNINDVKFWVEDRLEVWFGTFDNFDYKVKFVTSVIDSNLSKYEESILDFRDSKLYVRSIETGEPKVLEVSPEPNSDEEDSKSSARPKASPIPTDDEDDEGLADDEEQDEENPTSTPKNDNSKNESKHTPTPKTQRN</sequence>
<keyword evidence="3 11" id="KW-0132">Cell division</keyword>
<dbReference type="AlphaFoldDB" id="A0A2K9P2M1"/>
<reference evidence="11 12" key="1">
    <citation type="submission" date="2017-04" db="EMBL/GenBank/DDBJ databases">
        <title>Monoglobus pectinilyticus 14 draft genome.</title>
        <authorList>
            <person name="Kim C."/>
            <person name="Rosendale D.I."/>
            <person name="Kelly W.J."/>
            <person name="Tannock G.W."/>
            <person name="Patchett M.L."/>
            <person name="Jordens J.Z."/>
        </authorList>
    </citation>
    <scope>NUCLEOTIDE SEQUENCE [LARGE SCALE GENOMIC DNA]</scope>
    <source>
        <strain evidence="11 12">14</strain>
    </source>
</reference>
<dbReference type="GO" id="GO:0005886">
    <property type="term" value="C:plasma membrane"/>
    <property type="evidence" value="ECO:0007669"/>
    <property type="project" value="TreeGrafter"/>
</dbReference>
<evidence type="ECO:0000259" key="10">
    <source>
        <dbReference type="PROSITE" id="PS51779"/>
    </source>
</evidence>
<keyword evidence="6 9" id="KW-0472">Membrane</keyword>
<proteinExistence type="predicted"/>
<comment type="subcellular location">
    <subcellularLocation>
        <location evidence="1">Membrane</location>
    </subcellularLocation>
</comment>
<dbReference type="Gene3D" id="3.10.20.310">
    <property type="entry name" value="membrane protein fhac"/>
    <property type="match status" value="1"/>
</dbReference>
<dbReference type="KEGG" id="mpec:B9O19_01361"/>
<feature type="region of interest" description="Disordered" evidence="8">
    <location>
        <begin position="202"/>
        <end position="234"/>
    </location>
</feature>
<evidence type="ECO:0000256" key="4">
    <source>
        <dbReference type="ARBA" id="ARBA00022692"/>
    </source>
</evidence>
<dbReference type="PANTHER" id="PTHR37820:SF1">
    <property type="entry name" value="CELL DIVISION PROTEIN FTSQ"/>
    <property type="match status" value="1"/>
</dbReference>
<dbReference type="EMBL" id="CP020991">
    <property type="protein sequence ID" value="AUO19522.1"/>
    <property type="molecule type" value="Genomic_DNA"/>
</dbReference>
<dbReference type="GeneID" id="98062760"/>
<protein>
    <submittedName>
        <fullName evidence="11">Cell division protein FtsQ</fullName>
    </submittedName>
</protein>
<keyword evidence="12" id="KW-1185">Reference proteome</keyword>
<accession>A0A2K9P2M1</accession>
<keyword evidence="5 9" id="KW-1133">Transmembrane helix</keyword>
<evidence type="ECO:0000256" key="7">
    <source>
        <dbReference type="ARBA" id="ARBA00023306"/>
    </source>
</evidence>
<evidence type="ECO:0000256" key="8">
    <source>
        <dbReference type="SAM" id="MobiDB-lite"/>
    </source>
</evidence>
<evidence type="ECO:0000256" key="1">
    <source>
        <dbReference type="ARBA" id="ARBA00004370"/>
    </source>
</evidence>
<name>A0A2K9P2M1_9FIRM</name>
<dbReference type="PROSITE" id="PS51779">
    <property type="entry name" value="POTRA"/>
    <property type="match status" value="1"/>
</dbReference>
<gene>
    <name evidence="11" type="primary">ftsQ</name>
    <name evidence="11" type="ORF">B9O19_01361</name>
</gene>
<evidence type="ECO:0000256" key="9">
    <source>
        <dbReference type="SAM" id="Phobius"/>
    </source>
</evidence>
<evidence type="ECO:0000256" key="6">
    <source>
        <dbReference type="ARBA" id="ARBA00023136"/>
    </source>
</evidence>
<feature type="compositionally biased region" description="Acidic residues" evidence="8">
    <location>
        <begin position="391"/>
        <end position="409"/>
    </location>
</feature>
<dbReference type="Proteomes" id="UP000235589">
    <property type="component" value="Chromosome"/>
</dbReference>
<dbReference type="RefSeq" id="WP_102365723.1">
    <property type="nucleotide sequence ID" value="NZ_CP020991.1"/>
</dbReference>
<dbReference type="OrthoDB" id="1862899at2"/>
<evidence type="ECO:0000256" key="5">
    <source>
        <dbReference type="ARBA" id="ARBA00022989"/>
    </source>
</evidence>